<evidence type="ECO:0000313" key="6">
    <source>
        <dbReference type="Proteomes" id="UP000585638"/>
    </source>
</evidence>
<dbReference type="PROSITE" id="PS51782">
    <property type="entry name" value="LYSM"/>
    <property type="match status" value="1"/>
</dbReference>
<comment type="similarity">
    <text evidence="1">Belongs to the transglycosylase family. Rpf subfamily.</text>
</comment>
<dbReference type="InterPro" id="IPR010618">
    <property type="entry name" value="RPF"/>
</dbReference>
<gene>
    <name evidence="5" type="ORF">BJ998_008516</name>
</gene>
<proteinExistence type="inferred from homology"/>
<dbReference type="InterPro" id="IPR023346">
    <property type="entry name" value="Lysozyme-like_dom_sf"/>
</dbReference>
<dbReference type="CDD" id="cd13925">
    <property type="entry name" value="RPF"/>
    <property type="match status" value="1"/>
</dbReference>
<dbReference type="InterPro" id="IPR036779">
    <property type="entry name" value="LysM_dom_sf"/>
</dbReference>
<dbReference type="Gene3D" id="1.10.530.10">
    <property type="match status" value="1"/>
</dbReference>
<keyword evidence="6" id="KW-1185">Reference proteome</keyword>
<evidence type="ECO:0000259" key="4">
    <source>
        <dbReference type="PROSITE" id="PS51782"/>
    </source>
</evidence>
<evidence type="ECO:0000256" key="2">
    <source>
        <dbReference type="ARBA" id="ARBA00022801"/>
    </source>
</evidence>
<dbReference type="Proteomes" id="UP000585638">
    <property type="component" value="Unassembled WGS sequence"/>
</dbReference>
<reference evidence="5 6" key="1">
    <citation type="submission" date="2020-08" db="EMBL/GenBank/DDBJ databases">
        <title>Sequencing the genomes of 1000 actinobacteria strains.</title>
        <authorList>
            <person name="Klenk H.-P."/>
        </authorList>
    </citation>
    <scope>NUCLEOTIDE SEQUENCE [LARGE SCALE GENOMIC DNA]</scope>
    <source>
        <strain evidence="5 6">DSM 43851</strain>
    </source>
</reference>
<keyword evidence="2" id="KW-0378">Hydrolase</keyword>
<feature type="chain" id="PRO_5030926238" evidence="3">
    <location>
        <begin position="27"/>
        <end position="184"/>
    </location>
</feature>
<dbReference type="SUPFAM" id="SSF54106">
    <property type="entry name" value="LysM domain"/>
    <property type="match status" value="1"/>
</dbReference>
<feature type="signal peptide" evidence="3">
    <location>
        <begin position="1"/>
        <end position="26"/>
    </location>
</feature>
<evidence type="ECO:0000313" key="5">
    <source>
        <dbReference type="EMBL" id="MBB5897257.1"/>
    </source>
</evidence>
<dbReference type="Gene3D" id="3.10.350.10">
    <property type="entry name" value="LysM domain"/>
    <property type="match status" value="1"/>
</dbReference>
<comment type="caution">
    <text evidence="5">The sequence shown here is derived from an EMBL/GenBank/DDBJ whole genome shotgun (WGS) entry which is preliminary data.</text>
</comment>
<sequence>MSSLRENSLAIGLVLGVATLASPAVAAASGLDWDAVAACESGGDWAADTGNGFSGGLQFTPGTWHANGGVGAASQATREEQIRVAENVLRSQGPGAWPHCARGGGRHATVQRHVTTRVQPRTVRTAPGSTGNPAGDYTIQPGDTLSGIAERLGVEGGWQRLVALNTNFLTNPDLIFAGDRIATR</sequence>
<dbReference type="GO" id="GO:0016787">
    <property type="term" value="F:hydrolase activity"/>
    <property type="evidence" value="ECO:0007669"/>
    <property type="project" value="UniProtKB-KW"/>
</dbReference>
<dbReference type="AlphaFoldDB" id="A0A7W9KR86"/>
<organism evidence="5 6">
    <name type="scientific">Kutzneria kofuensis</name>
    <dbReference type="NCBI Taxonomy" id="103725"/>
    <lineage>
        <taxon>Bacteria</taxon>
        <taxon>Bacillati</taxon>
        <taxon>Actinomycetota</taxon>
        <taxon>Actinomycetes</taxon>
        <taxon>Pseudonocardiales</taxon>
        <taxon>Pseudonocardiaceae</taxon>
        <taxon>Kutzneria</taxon>
    </lineage>
</organism>
<protein>
    <submittedName>
        <fullName evidence="5">LysM repeat protein</fullName>
    </submittedName>
</protein>
<dbReference type="RefSeq" id="WP_281393484.1">
    <property type="nucleotide sequence ID" value="NZ_BAAAWY010000071.1"/>
</dbReference>
<evidence type="ECO:0000256" key="1">
    <source>
        <dbReference type="ARBA" id="ARBA00010830"/>
    </source>
</evidence>
<feature type="domain" description="LysM" evidence="4">
    <location>
        <begin position="135"/>
        <end position="183"/>
    </location>
</feature>
<dbReference type="Pfam" id="PF06737">
    <property type="entry name" value="Transglycosylas"/>
    <property type="match status" value="1"/>
</dbReference>
<dbReference type="EMBL" id="JACHIR010000002">
    <property type="protein sequence ID" value="MBB5897257.1"/>
    <property type="molecule type" value="Genomic_DNA"/>
</dbReference>
<keyword evidence="3" id="KW-0732">Signal</keyword>
<dbReference type="SMART" id="SM00257">
    <property type="entry name" value="LysM"/>
    <property type="match status" value="1"/>
</dbReference>
<dbReference type="Pfam" id="PF01476">
    <property type="entry name" value="LysM"/>
    <property type="match status" value="1"/>
</dbReference>
<accession>A0A7W9KR86</accession>
<name>A0A7W9KR86_9PSEU</name>
<evidence type="ECO:0000256" key="3">
    <source>
        <dbReference type="SAM" id="SignalP"/>
    </source>
</evidence>
<dbReference type="InterPro" id="IPR018392">
    <property type="entry name" value="LysM"/>
</dbReference>
<dbReference type="CDD" id="cd00118">
    <property type="entry name" value="LysM"/>
    <property type="match status" value="1"/>
</dbReference>
<dbReference type="SUPFAM" id="SSF53955">
    <property type="entry name" value="Lysozyme-like"/>
    <property type="match status" value="1"/>
</dbReference>